<reference evidence="2" key="3">
    <citation type="submission" date="2016-03" db="UniProtKB">
        <authorList>
            <consortium name="EnsemblProtists"/>
        </authorList>
    </citation>
    <scope>IDENTIFICATION</scope>
</reference>
<dbReference type="eggNOG" id="ENOG502SGJ3">
    <property type="taxonomic scope" value="Eukaryota"/>
</dbReference>
<reference evidence="1 3" key="1">
    <citation type="journal article" date="2012" name="Nature">
        <title>Algal genomes reveal evolutionary mosaicism and the fate of nucleomorphs.</title>
        <authorList>
            <consortium name="DOE Joint Genome Institute"/>
            <person name="Curtis B.A."/>
            <person name="Tanifuji G."/>
            <person name="Burki F."/>
            <person name="Gruber A."/>
            <person name="Irimia M."/>
            <person name="Maruyama S."/>
            <person name="Arias M.C."/>
            <person name="Ball S.G."/>
            <person name="Gile G.H."/>
            <person name="Hirakawa Y."/>
            <person name="Hopkins J.F."/>
            <person name="Kuo A."/>
            <person name="Rensing S.A."/>
            <person name="Schmutz J."/>
            <person name="Symeonidi A."/>
            <person name="Elias M."/>
            <person name="Eveleigh R.J."/>
            <person name="Herman E.K."/>
            <person name="Klute M.J."/>
            <person name="Nakayama T."/>
            <person name="Obornik M."/>
            <person name="Reyes-Prieto A."/>
            <person name="Armbrust E.V."/>
            <person name="Aves S.J."/>
            <person name="Beiko R.G."/>
            <person name="Coutinho P."/>
            <person name="Dacks J.B."/>
            <person name="Durnford D.G."/>
            <person name="Fast N.M."/>
            <person name="Green B.R."/>
            <person name="Grisdale C.J."/>
            <person name="Hempel F."/>
            <person name="Henrissat B."/>
            <person name="Hoppner M.P."/>
            <person name="Ishida K."/>
            <person name="Kim E."/>
            <person name="Koreny L."/>
            <person name="Kroth P.G."/>
            <person name="Liu Y."/>
            <person name="Malik S.B."/>
            <person name="Maier U.G."/>
            <person name="McRose D."/>
            <person name="Mock T."/>
            <person name="Neilson J.A."/>
            <person name="Onodera N.T."/>
            <person name="Poole A.M."/>
            <person name="Pritham E.J."/>
            <person name="Richards T.A."/>
            <person name="Rocap G."/>
            <person name="Roy S.W."/>
            <person name="Sarai C."/>
            <person name="Schaack S."/>
            <person name="Shirato S."/>
            <person name="Slamovits C.H."/>
            <person name="Spencer D.F."/>
            <person name="Suzuki S."/>
            <person name="Worden A.Z."/>
            <person name="Zauner S."/>
            <person name="Barry K."/>
            <person name="Bell C."/>
            <person name="Bharti A.K."/>
            <person name="Crow J.A."/>
            <person name="Grimwood J."/>
            <person name="Kramer R."/>
            <person name="Lindquist E."/>
            <person name="Lucas S."/>
            <person name="Salamov A."/>
            <person name="McFadden G.I."/>
            <person name="Lane C.E."/>
            <person name="Keeling P.J."/>
            <person name="Gray M.W."/>
            <person name="Grigoriev I.V."/>
            <person name="Archibald J.M."/>
        </authorList>
    </citation>
    <scope>NUCLEOTIDE SEQUENCE</scope>
    <source>
        <strain evidence="1 3">CCMP2712</strain>
    </source>
</reference>
<reference evidence="3" key="2">
    <citation type="submission" date="2012-11" db="EMBL/GenBank/DDBJ databases">
        <authorList>
            <person name="Kuo A."/>
            <person name="Curtis B.A."/>
            <person name="Tanifuji G."/>
            <person name="Burki F."/>
            <person name="Gruber A."/>
            <person name="Irimia M."/>
            <person name="Maruyama S."/>
            <person name="Arias M.C."/>
            <person name="Ball S.G."/>
            <person name="Gile G.H."/>
            <person name="Hirakawa Y."/>
            <person name="Hopkins J.F."/>
            <person name="Rensing S.A."/>
            <person name="Schmutz J."/>
            <person name="Symeonidi A."/>
            <person name="Elias M."/>
            <person name="Eveleigh R.J."/>
            <person name="Herman E.K."/>
            <person name="Klute M.J."/>
            <person name="Nakayama T."/>
            <person name="Obornik M."/>
            <person name="Reyes-Prieto A."/>
            <person name="Armbrust E.V."/>
            <person name="Aves S.J."/>
            <person name="Beiko R.G."/>
            <person name="Coutinho P."/>
            <person name="Dacks J.B."/>
            <person name="Durnford D.G."/>
            <person name="Fast N.M."/>
            <person name="Green B.R."/>
            <person name="Grisdale C."/>
            <person name="Hempe F."/>
            <person name="Henrissat B."/>
            <person name="Hoppner M.P."/>
            <person name="Ishida K.-I."/>
            <person name="Kim E."/>
            <person name="Koreny L."/>
            <person name="Kroth P.G."/>
            <person name="Liu Y."/>
            <person name="Malik S.-B."/>
            <person name="Maier U.G."/>
            <person name="McRose D."/>
            <person name="Mock T."/>
            <person name="Neilson J.A."/>
            <person name="Onodera N.T."/>
            <person name="Poole A.M."/>
            <person name="Pritham E.J."/>
            <person name="Richards T.A."/>
            <person name="Rocap G."/>
            <person name="Roy S.W."/>
            <person name="Sarai C."/>
            <person name="Schaack S."/>
            <person name="Shirato S."/>
            <person name="Slamovits C.H."/>
            <person name="Spencer D.F."/>
            <person name="Suzuki S."/>
            <person name="Worden A.Z."/>
            <person name="Zauner S."/>
            <person name="Barry K."/>
            <person name="Bell C."/>
            <person name="Bharti A.K."/>
            <person name="Crow J.A."/>
            <person name="Grimwood J."/>
            <person name="Kramer R."/>
            <person name="Lindquist E."/>
            <person name="Lucas S."/>
            <person name="Salamov A."/>
            <person name="McFadden G.I."/>
            <person name="Lane C.E."/>
            <person name="Keeling P.J."/>
            <person name="Gray M.W."/>
            <person name="Grigoriev I.V."/>
            <person name="Archibald J.M."/>
        </authorList>
    </citation>
    <scope>NUCLEOTIDE SEQUENCE</scope>
    <source>
        <strain evidence="3">CCMP2712</strain>
    </source>
</reference>
<dbReference type="KEGG" id="gtt:GUITHDRAFT_101650"/>
<evidence type="ECO:0000313" key="2">
    <source>
        <dbReference type="EnsemblProtists" id="EKX52479"/>
    </source>
</evidence>
<accession>L1JVX9</accession>
<dbReference type="HOGENOM" id="CLU_1017232_0_0_1"/>
<name>L1JVX9_GUITC</name>
<evidence type="ECO:0000313" key="1">
    <source>
        <dbReference type="EMBL" id="EKX52479.1"/>
    </source>
</evidence>
<gene>
    <name evidence="1" type="ORF">GUITHDRAFT_101650</name>
</gene>
<organism evidence="1">
    <name type="scientific">Guillardia theta (strain CCMP2712)</name>
    <name type="common">Cryptophyte</name>
    <dbReference type="NCBI Taxonomy" id="905079"/>
    <lineage>
        <taxon>Eukaryota</taxon>
        <taxon>Cryptophyceae</taxon>
        <taxon>Pyrenomonadales</taxon>
        <taxon>Geminigeraceae</taxon>
        <taxon>Guillardia</taxon>
    </lineage>
</organism>
<dbReference type="GeneID" id="17309217"/>
<dbReference type="Proteomes" id="UP000011087">
    <property type="component" value="Unassembled WGS sequence"/>
</dbReference>
<dbReference type="PaxDb" id="55529-EKX52479"/>
<proteinExistence type="predicted"/>
<keyword evidence="3" id="KW-1185">Reference proteome</keyword>
<evidence type="ECO:0000313" key="3">
    <source>
        <dbReference type="Proteomes" id="UP000011087"/>
    </source>
</evidence>
<dbReference type="EMBL" id="JH992972">
    <property type="protein sequence ID" value="EKX52479.1"/>
    <property type="molecule type" value="Genomic_DNA"/>
</dbReference>
<protein>
    <submittedName>
        <fullName evidence="1 2">Uncharacterized protein</fullName>
    </submittedName>
</protein>
<dbReference type="AlphaFoldDB" id="L1JVX9"/>
<dbReference type="EnsemblProtists" id="EKX52479">
    <property type="protein sequence ID" value="EKX52479"/>
    <property type="gene ID" value="GUITHDRAFT_101650"/>
</dbReference>
<sequence length="274" mass="31172">MNIFVSEKQARAVPARLLMENETVSEYDLELERALYGNENFGMVNHYLRPSTGQRAHLYVSDATCRILGLHAEEALARLASRELSLVTTEFNSFCYVMFGTWFFATRPGRPLSLVGCIRDLGSKGEKGGVMARYVQQPEFDCHGRLRSMKTFMFPLDKKSYESLLENPHDPFSTFNHHISGGRDYDTWMNDFESDVFAGETILGMQKSKQGMERLEELGRELERMYQPFVEHAEKILLEKMPGGLKVAGPHSDLLSAVATMNDGRRGREQEGVR</sequence>
<dbReference type="RefSeq" id="XP_005839459.1">
    <property type="nucleotide sequence ID" value="XM_005839402.1"/>
</dbReference>